<dbReference type="InterPro" id="IPR036163">
    <property type="entry name" value="HMA_dom_sf"/>
</dbReference>
<dbReference type="EMBL" id="AZDG01000005">
    <property type="protein sequence ID" value="KRK65091.1"/>
    <property type="molecule type" value="Genomic_DNA"/>
</dbReference>
<proteinExistence type="predicted"/>
<dbReference type="InterPro" id="IPR017969">
    <property type="entry name" value="Heavy-metal-associated_CS"/>
</dbReference>
<dbReference type="PATRIC" id="fig|1423811.3.peg.1754"/>
<dbReference type="CDD" id="cd00371">
    <property type="entry name" value="HMA"/>
    <property type="match status" value="1"/>
</dbReference>
<name>A0A0R1J8A6_9LACO</name>
<organism evidence="3 4">
    <name type="scientific">Companilactobacillus tucceti DSM 20183</name>
    <dbReference type="NCBI Taxonomy" id="1423811"/>
    <lineage>
        <taxon>Bacteria</taxon>
        <taxon>Bacillati</taxon>
        <taxon>Bacillota</taxon>
        <taxon>Bacilli</taxon>
        <taxon>Lactobacillales</taxon>
        <taxon>Lactobacillaceae</taxon>
        <taxon>Companilactobacillus</taxon>
    </lineage>
</organism>
<evidence type="ECO:0000256" key="1">
    <source>
        <dbReference type="ARBA" id="ARBA00022723"/>
    </source>
</evidence>
<dbReference type="Proteomes" id="UP000050929">
    <property type="component" value="Unassembled WGS sequence"/>
</dbReference>
<keyword evidence="4" id="KW-1185">Reference proteome</keyword>
<accession>A0A0R1J8A6</accession>
<dbReference type="Pfam" id="PF00403">
    <property type="entry name" value="HMA"/>
    <property type="match status" value="1"/>
</dbReference>
<reference evidence="3 4" key="1">
    <citation type="journal article" date="2015" name="Genome Announc.">
        <title>Expanding the biotechnology potential of lactobacilli through comparative genomics of 213 strains and associated genera.</title>
        <authorList>
            <person name="Sun Z."/>
            <person name="Harris H.M."/>
            <person name="McCann A."/>
            <person name="Guo C."/>
            <person name="Argimon S."/>
            <person name="Zhang W."/>
            <person name="Yang X."/>
            <person name="Jeffery I.B."/>
            <person name="Cooney J.C."/>
            <person name="Kagawa T.F."/>
            <person name="Liu W."/>
            <person name="Song Y."/>
            <person name="Salvetti E."/>
            <person name="Wrobel A."/>
            <person name="Rasinkangas P."/>
            <person name="Parkhill J."/>
            <person name="Rea M.C."/>
            <person name="O'Sullivan O."/>
            <person name="Ritari J."/>
            <person name="Douillard F.P."/>
            <person name="Paul Ross R."/>
            <person name="Yang R."/>
            <person name="Briner A.E."/>
            <person name="Felis G.E."/>
            <person name="de Vos W.M."/>
            <person name="Barrangou R."/>
            <person name="Klaenhammer T.R."/>
            <person name="Caufield P.W."/>
            <person name="Cui Y."/>
            <person name="Zhang H."/>
            <person name="O'Toole P.W."/>
        </authorList>
    </citation>
    <scope>NUCLEOTIDE SEQUENCE [LARGE SCALE GENOMIC DNA]</scope>
    <source>
        <strain evidence="3 4">DSM 20183</strain>
    </source>
</reference>
<protein>
    <recommendedName>
        <fullName evidence="2">HMA domain-containing protein</fullName>
    </recommendedName>
</protein>
<dbReference type="GO" id="GO:0046872">
    <property type="term" value="F:metal ion binding"/>
    <property type="evidence" value="ECO:0007669"/>
    <property type="project" value="UniProtKB-KW"/>
</dbReference>
<dbReference type="InterPro" id="IPR006121">
    <property type="entry name" value="HMA_dom"/>
</dbReference>
<dbReference type="STRING" id="1423811.FC72_GL001718"/>
<keyword evidence="1" id="KW-0479">Metal-binding</keyword>
<evidence type="ECO:0000313" key="3">
    <source>
        <dbReference type="EMBL" id="KRK65091.1"/>
    </source>
</evidence>
<dbReference type="Gene3D" id="3.30.70.100">
    <property type="match status" value="1"/>
</dbReference>
<evidence type="ECO:0000259" key="2">
    <source>
        <dbReference type="PROSITE" id="PS50846"/>
    </source>
</evidence>
<gene>
    <name evidence="3" type="ORF">FC72_GL001718</name>
</gene>
<dbReference type="PROSITE" id="PS50846">
    <property type="entry name" value="HMA_2"/>
    <property type="match status" value="1"/>
</dbReference>
<sequence>MSGENIMEKTYAVEGMKCQGCVDTVTEKISNVSGVTNASVSLENNNVTVSGDFEENELKSSLDDTHYNIK</sequence>
<comment type="caution">
    <text evidence="3">The sequence shown here is derived from an EMBL/GenBank/DDBJ whole genome shotgun (WGS) entry which is preliminary data.</text>
</comment>
<dbReference type="SUPFAM" id="SSF55008">
    <property type="entry name" value="HMA, heavy metal-associated domain"/>
    <property type="match status" value="1"/>
</dbReference>
<dbReference type="PROSITE" id="PS01047">
    <property type="entry name" value="HMA_1"/>
    <property type="match status" value="1"/>
</dbReference>
<evidence type="ECO:0000313" key="4">
    <source>
        <dbReference type="Proteomes" id="UP000050929"/>
    </source>
</evidence>
<feature type="domain" description="HMA" evidence="2">
    <location>
        <begin position="7"/>
        <end position="70"/>
    </location>
</feature>
<dbReference type="AlphaFoldDB" id="A0A0R1J8A6"/>